<feature type="compositionally biased region" description="Low complexity" evidence="1">
    <location>
        <begin position="370"/>
        <end position="381"/>
    </location>
</feature>
<dbReference type="EMBL" id="QUMU01000013">
    <property type="protein sequence ID" value="REG25012.1"/>
    <property type="molecule type" value="Genomic_DNA"/>
</dbReference>
<protein>
    <submittedName>
        <fullName evidence="2">Uncharacterized protein</fullName>
    </submittedName>
</protein>
<evidence type="ECO:0000313" key="4">
    <source>
        <dbReference type="Proteomes" id="UP000035579"/>
    </source>
</evidence>
<organism evidence="2 4">
    <name type="scientific">Archangium gephyra</name>
    <dbReference type="NCBI Taxonomy" id="48"/>
    <lineage>
        <taxon>Bacteria</taxon>
        <taxon>Pseudomonadati</taxon>
        <taxon>Myxococcota</taxon>
        <taxon>Myxococcia</taxon>
        <taxon>Myxococcales</taxon>
        <taxon>Cystobacterineae</taxon>
        <taxon>Archangiaceae</taxon>
        <taxon>Archangium</taxon>
    </lineage>
</organism>
<feature type="region of interest" description="Disordered" evidence="1">
    <location>
        <begin position="291"/>
        <end position="433"/>
    </location>
</feature>
<feature type="compositionally biased region" description="Acidic residues" evidence="1">
    <location>
        <begin position="211"/>
        <end position="223"/>
    </location>
</feature>
<reference evidence="2 4" key="1">
    <citation type="submission" date="2015-05" db="EMBL/GenBank/DDBJ databases">
        <title>Genome assembly of Archangium gephyra DSM 2261.</title>
        <authorList>
            <person name="Sharma G."/>
            <person name="Subramanian S."/>
        </authorList>
    </citation>
    <scope>NUCLEOTIDE SEQUENCE [LARGE SCALE GENOMIC DNA]</scope>
    <source>
        <strain evidence="2 4">DSM 2261</strain>
    </source>
</reference>
<sequence length="681" mass="74489">MSEWGEVDRALIGRLRVRSGSEEPLSARLRLEGLLSAVHLSPLGLPPSAILCIRHLRDPKPGVLSPRRLATRPPPDWEQALQQSLREHLSRAVRPALGSVPTSAEAVVFADPSELLASLASDVCGGVASSRWWWRSLYRDVELWRQLVKEWLRQPEYVPAALESLATRGEARAFLGRLSDEEAHALLLHVVRRYGLPALVPALEAHSGLEEVEESLEEVEESSDSSGPAPRASVHTAQSPAPASEAPWEHYVPEARSAAVGLEQHTLLGVALLLRRAPSEVARPSFAPAVARWRRAARQTAQRDPGIPSRSGPERPRVRSERPSRPTPGAGHTDVRPVPEDSPAPELSVPERKGPPSSQAVPERHVSGRPEASTPPVSTSPVPAPPPGEAVSENLAREPRVARPAATEASPLASHSGLSRTPGEEPPVTRWPGKPIRTQLGGLFYLLNLGLFLELYGDFSTPFSPGLALPVWDFLTLLGHRLLVEAHREDPVWDVLERLAGRAPGTPPGEGFEPPAEWRVPPSWLRPFREPGNWRWDVVPPVHRLRVLHPAGFLVVEVPADSGDAEAQARHECGPYSGRVPFALVPGALSSPGDEPAPLERWLGWLVPYVRARLQRALGVEEPAALARVLLEHEARLHVTEAHLDVLFSLADLPLPIRFAGLDRDIGWLPAAGRHVRFHFE</sequence>
<feature type="compositionally biased region" description="Basic and acidic residues" evidence="1">
    <location>
        <begin position="312"/>
        <end position="324"/>
    </location>
</feature>
<evidence type="ECO:0000313" key="2">
    <source>
        <dbReference type="EMBL" id="AKJ02886.1"/>
    </source>
</evidence>
<evidence type="ECO:0000313" key="3">
    <source>
        <dbReference type="EMBL" id="REG25012.1"/>
    </source>
</evidence>
<feature type="region of interest" description="Disordered" evidence="1">
    <location>
        <begin position="211"/>
        <end position="246"/>
    </location>
</feature>
<dbReference type="EMBL" id="CP011509">
    <property type="protein sequence ID" value="AKJ02886.1"/>
    <property type="molecule type" value="Genomic_DNA"/>
</dbReference>
<evidence type="ECO:0000256" key="1">
    <source>
        <dbReference type="SAM" id="MobiDB-lite"/>
    </source>
</evidence>
<dbReference type="RefSeq" id="WP_053066602.1">
    <property type="nucleotide sequence ID" value="NZ_CP011509.1"/>
</dbReference>
<keyword evidence="5" id="KW-1185">Reference proteome</keyword>
<proteinExistence type="predicted"/>
<name>A0AAC8Q969_9BACT</name>
<reference evidence="3 5" key="2">
    <citation type="submission" date="2018-08" db="EMBL/GenBank/DDBJ databases">
        <title>Genomic Encyclopedia of Archaeal and Bacterial Type Strains, Phase II (KMG-II): from individual species to whole genera.</title>
        <authorList>
            <person name="Goeker M."/>
        </authorList>
    </citation>
    <scope>NUCLEOTIDE SEQUENCE [LARGE SCALE GENOMIC DNA]</scope>
    <source>
        <strain evidence="3 5">DSM 2261</strain>
    </source>
</reference>
<dbReference type="KEGG" id="age:AA314_04512"/>
<dbReference type="Proteomes" id="UP000256345">
    <property type="component" value="Unassembled WGS sequence"/>
</dbReference>
<dbReference type="Proteomes" id="UP000035579">
    <property type="component" value="Chromosome"/>
</dbReference>
<feature type="compositionally biased region" description="Low complexity" evidence="1">
    <location>
        <begin position="298"/>
        <end position="311"/>
    </location>
</feature>
<dbReference type="AlphaFoldDB" id="A0AAC8Q969"/>
<evidence type="ECO:0000313" key="5">
    <source>
        <dbReference type="Proteomes" id="UP000256345"/>
    </source>
</evidence>
<gene>
    <name evidence="2" type="ORF">AA314_04512</name>
    <name evidence="3" type="ORF">ATI61_11375</name>
</gene>
<accession>A0AAC8Q969</accession>